<comment type="caution">
    <text evidence="8">The sequence shown here is derived from an EMBL/GenBank/DDBJ whole genome shotgun (WGS) entry which is preliminary data.</text>
</comment>
<feature type="transmembrane region" description="Helical" evidence="7">
    <location>
        <begin position="15"/>
        <end position="35"/>
    </location>
</feature>
<evidence type="ECO:0000256" key="5">
    <source>
        <dbReference type="ARBA" id="ARBA00022989"/>
    </source>
</evidence>
<feature type="transmembrane region" description="Helical" evidence="7">
    <location>
        <begin position="233"/>
        <end position="254"/>
    </location>
</feature>
<keyword evidence="3 7" id="KW-0813">Transport</keyword>
<name>A0A9Q0MTH9_9DIPT</name>
<evidence type="ECO:0000256" key="7">
    <source>
        <dbReference type="RuleBase" id="RU361216"/>
    </source>
</evidence>
<dbReference type="InterPro" id="IPR001991">
    <property type="entry name" value="Na-dicarboxylate_symporter"/>
</dbReference>
<evidence type="ECO:0000313" key="8">
    <source>
        <dbReference type="EMBL" id="KAJ6637409.1"/>
    </source>
</evidence>
<feature type="transmembrane region" description="Helical" evidence="7">
    <location>
        <begin position="266"/>
        <end position="292"/>
    </location>
</feature>
<dbReference type="PANTHER" id="PTHR11958:SF63">
    <property type="entry name" value="AMINO ACID TRANSPORTER"/>
    <property type="match status" value="1"/>
</dbReference>
<dbReference type="Proteomes" id="UP001151699">
    <property type="component" value="Chromosome X"/>
</dbReference>
<organism evidence="8 9">
    <name type="scientific">Pseudolycoriella hygida</name>
    <dbReference type="NCBI Taxonomy" id="35572"/>
    <lineage>
        <taxon>Eukaryota</taxon>
        <taxon>Metazoa</taxon>
        <taxon>Ecdysozoa</taxon>
        <taxon>Arthropoda</taxon>
        <taxon>Hexapoda</taxon>
        <taxon>Insecta</taxon>
        <taxon>Pterygota</taxon>
        <taxon>Neoptera</taxon>
        <taxon>Endopterygota</taxon>
        <taxon>Diptera</taxon>
        <taxon>Nematocera</taxon>
        <taxon>Sciaroidea</taxon>
        <taxon>Sciaridae</taxon>
        <taxon>Pseudolycoriella</taxon>
    </lineage>
</organism>
<proteinExistence type="inferred from homology"/>
<comment type="similarity">
    <text evidence="2 7">Belongs to the dicarboxylate/amino acid:cation symporter (DAACS) (TC 2.A.23) family.</text>
</comment>
<dbReference type="Gene3D" id="1.10.3860.10">
    <property type="entry name" value="Sodium:dicarboxylate symporter"/>
    <property type="match status" value="1"/>
</dbReference>
<evidence type="ECO:0000256" key="1">
    <source>
        <dbReference type="ARBA" id="ARBA00004141"/>
    </source>
</evidence>
<evidence type="ECO:0000313" key="9">
    <source>
        <dbReference type="Proteomes" id="UP001151699"/>
    </source>
</evidence>
<sequence length="459" mass="49791">MNPANLLVFLKSQRLTIATFISVILGVVTGCIIRTASSTQWQQRDIMYLNFIGEIFMRMLKCLILPLMASSIMTAIGSLDLSLSKKIGARAVAFYLTTTFLSVVLGIILTITIQPGASRSDTSNRTIDTEFSHKPHVSSTVDTLLDLVRNLFPPNIVQACTHQYQTNLTQQAGNPSADIYTWRISSDSYIEGLNIMGVVAMSCIFGVATSVLRDSVNNISITISQFDKIIMKLTSWVILLSPLGIFFLTMAQIVKMDNLADIAGKLGLYFMTVTTGLFIQGLIVLPIIYFVLTKTNPFKFFGGMSQALMTAFGTSSRQVFGYATAKFMTPIGAVINMDGTALYEAVAALFMAQYYGVELTFGKIVAVSITATAASIGAAGIPSAGLVTLIMVLEAVGAPTDKIGLIMSVDWLLDRIRTVVNVLGDSVGAGVVNHLCRKDLEKLKENSEAINERYSNTHS</sequence>
<protein>
    <recommendedName>
        <fullName evidence="7">Amino acid transporter</fullName>
    </recommendedName>
</protein>
<dbReference type="GO" id="GO:0005313">
    <property type="term" value="F:L-glutamate transmembrane transporter activity"/>
    <property type="evidence" value="ECO:0007669"/>
    <property type="project" value="TreeGrafter"/>
</dbReference>
<dbReference type="InterPro" id="IPR050746">
    <property type="entry name" value="DAACS"/>
</dbReference>
<keyword evidence="7" id="KW-0769">Symport</keyword>
<feature type="transmembrane region" description="Helical" evidence="7">
    <location>
        <begin position="91"/>
        <end position="113"/>
    </location>
</feature>
<keyword evidence="4 7" id="KW-0812">Transmembrane</keyword>
<dbReference type="GO" id="GO:0005886">
    <property type="term" value="C:plasma membrane"/>
    <property type="evidence" value="ECO:0007669"/>
    <property type="project" value="TreeGrafter"/>
</dbReference>
<dbReference type="EMBL" id="WJQU01000003">
    <property type="protein sequence ID" value="KAJ6637409.1"/>
    <property type="molecule type" value="Genomic_DNA"/>
</dbReference>
<dbReference type="OrthoDB" id="5877963at2759"/>
<dbReference type="SUPFAM" id="SSF118215">
    <property type="entry name" value="Proton glutamate symport protein"/>
    <property type="match status" value="1"/>
</dbReference>
<dbReference type="PRINTS" id="PR00173">
    <property type="entry name" value="EDTRNSPORT"/>
</dbReference>
<dbReference type="InterPro" id="IPR036458">
    <property type="entry name" value="Na:dicarbo_symporter_sf"/>
</dbReference>
<keyword evidence="5 7" id="KW-1133">Transmembrane helix</keyword>
<dbReference type="PANTHER" id="PTHR11958">
    <property type="entry name" value="SODIUM/DICARBOXYLATE SYMPORTER-RELATED"/>
    <property type="match status" value="1"/>
</dbReference>
<evidence type="ECO:0000256" key="2">
    <source>
        <dbReference type="ARBA" id="ARBA00006148"/>
    </source>
</evidence>
<evidence type="ECO:0000256" key="6">
    <source>
        <dbReference type="ARBA" id="ARBA00023136"/>
    </source>
</evidence>
<evidence type="ECO:0000256" key="3">
    <source>
        <dbReference type="ARBA" id="ARBA00022448"/>
    </source>
</evidence>
<evidence type="ECO:0000256" key="4">
    <source>
        <dbReference type="ARBA" id="ARBA00022692"/>
    </source>
</evidence>
<feature type="transmembrane region" description="Helical" evidence="7">
    <location>
        <begin position="192"/>
        <end position="212"/>
    </location>
</feature>
<keyword evidence="6 7" id="KW-0472">Membrane</keyword>
<reference evidence="8" key="1">
    <citation type="submission" date="2022-07" db="EMBL/GenBank/DDBJ databases">
        <authorList>
            <person name="Trinca V."/>
            <person name="Uliana J.V.C."/>
            <person name="Torres T.T."/>
            <person name="Ward R.J."/>
            <person name="Monesi N."/>
        </authorList>
    </citation>
    <scope>NUCLEOTIDE SEQUENCE</scope>
    <source>
        <strain evidence="8">HSMRA1968</strain>
        <tissue evidence="8">Whole embryos</tissue>
    </source>
</reference>
<dbReference type="GO" id="GO:0015501">
    <property type="term" value="F:glutamate:sodium symporter activity"/>
    <property type="evidence" value="ECO:0007669"/>
    <property type="project" value="TreeGrafter"/>
</dbReference>
<comment type="subcellular location">
    <subcellularLocation>
        <location evidence="1 7">Membrane</location>
        <topology evidence="1 7">Multi-pass membrane protein</topology>
    </subcellularLocation>
</comment>
<dbReference type="Pfam" id="PF00375">
    <property type="entry name" value="SDF"/>
    <property type="match status" value="2"/>
</dbReference>
<keyword evidence="9" id="KW-1185">Reference proteome</keyword>
<accession>A0A9Q0MTH9</accession>
<gene>
    <name evidence="8" type="primary">SLC1A1_3</name>
    <name evidence="8" type="ORF">Bhyg_10139</name>
</gene>
<dbReference type="GO" id="GO:0015175">
    <property type="term" value="F:neutral L-amino acid transmembrane transporter activity"/>
    <property type="evidence" value="ECO:0007669"/>
    <property type="project" value="TreeGrafter"/>
</dbReference>
<dbReference type="AlphaFoldDB" id="A0A9Q0MTH9"/>